<sequence>MQKSKFLLLIVAVIFFVPIAKAQIIYFPDRNADWEVKPALDFGINANDLKEAVDFALANEYSGSRDLRVAILEGFAREPFHQILGPTKKRGGPAGLILKNGYIIAQWGDTKRVDMTFSVTKSFLSTMAGLAVDKNLINNEADYVKNYVWDGTFDGSHNSKITFQHLLQQNSDWSGELWGLKDWADRPPREGGLDDWKNRELKEPGTFMEYNDVRVNVLAYALLQIWRKPLPQVLKDDIMDKIGATTTWRWFGYDNAWTTIDGLKMKSVTGGGHSGGGLFISTEDMARFGLLFLNDGKWKDNQIISEDWIKKATEPSTTNVNYGYMWWLNKKGPRHWENISEDVFYASGFGGNFIVIDKKHHVVVVTRWLQPSKIGEFMQTLSKVLD</sequence>
<feature type="domain" description="Beta-lactamase-related" evidence="2">
    <location>
        <begin position="116"/>
        <end position="365"/>
    </location>
</feature>
<accession>A0ABP9C6R6</accession>
<dbReference type="InterPro" id="IPR050789">
    <property type="entry name" value="Diverse_Enzym_Activities"/>
</dbReference>
<dbReference type="PANTHER" id="PTHR43283:SF11">
    <property type="entry name" value="BETA-LACTAMASE-RELATED DOMAIN-CONTAINING PROTEIN"/>
    <property type="match status" value="1"/>
</dbReference>
<proteinExistence type="predicted"/>
<evidence type="ECO:0000313" key="3">
    <source>
        <dbReference type="EMBL" id="GAA4804438.1"/>
    </source>
</evidence>
<evidence type="ECO:0000259" key="2">
    <source>
        <dbReference type="Pfam" id="PF00144"/>
    </source>
</evidence>
<dbReference type="InterPro" id="IPR012338">
    <property type="entry name" value="Beta-lactam/transpept-like"/>
</dbReference>
<dbReference type="SUPFAM" id="SSF56601">
    <property type="entry name" value="beta-lactamase/transpeptidase-like"/>
    <property type="match status" value="1"/>
</dbReference>
<dbReference type="Proteomes" id="UP001501433">
    <property type="component" value="Unassembled WGS sequence"/>
</dbReference>
<organism evidence="3 4">
    <name type="scientific">Litoribaculum gwangyangense</name>
    <dbReference type="NCBI Taxonomy" id="1130722"/>
    <lineage>
        <taxon>Bacteria</taxon>
        <taxon>Pseudomonadati</taxon>
        <taxon>Bacteroidota</taxon>
        <taxon>Flavobacteriia</taxon>
        <taxon>Flavobacteriales</taxon>
        <taxon>Flavobacteriaceae</taxon>
        <taxon>Litoribaculum</taxon>
    </lineage>
</organism>
<reference evidence="4" key="1">
    <citation type="journal article" date="2019" name="Int. J. Syst. Evol. Microbiol.">
        <title>The Global Catalogue of Microorganisms (GCM) 10K type strain sequencing project: providing services to taxonomists for standard genome sequencing and annotation.</title>
        <authorList>
            <consortium name="The Broad Institute Genomics Platform"/>
            <consortium name="The Broad Institute Genome Sequencing Center for Infectious Disease"/>
            <person name="Wu L."/>
            <person name="Ma J."/>
        </authorList>
    </citation>
    <scope>NUCLEOTIDE SEQUENCE [LARGE SCALE GENOMIC DNA]</scope>
    <source>
        <strain evidence="4">JCM 18325</strain>
    </source>
</reference>
<dbReference type="RefSeq" id="WP_345275690.1">
    <property type="nucleotide sequence ID" value="NZ_BAABJW010000001.1"/>
</dbReference>
<gene>
    <name evidence="3" type="ORF">GCM10023330_08500</name>
</gene>
<name>A0ABP9C6R6_9FLAO</name>
<dbReference type="GO" id="GO:0016787">
    <property type="term" value="F:hydrolase activity"/>
    <property type="evidence" value="ECO:0007669"/>
    <property type="project" value="UniProtKB-KW"/>
</dbReference>
<dbReference type="PANTHER" id="PTHR43283">
    <property type="entry name" value="BETA-LACTAMASE-RELATED"/>
    <property type="match status" value="1"/>
</dbReference>
<evidence type="ECO:0000256" key="1">
    <source>
        <dbReference type="ARBA" id="ARBA00022801"/>
    </source>
</evidence>
<evidence type="ECO:0000313" key="4">
    <source>
        <dbReference type="Proteomes" id="UP001501433"/>
    </source>
</evidence>
<dbReference type="InterPro" id="IPR001466">
    <property type="entry name" value="Beta-lactam-related"/>
</dbReference>
<protein>
    <submittedName>
        <fullName evidence="3">Serine hydrolase</fullName>
    </submittedName>
</protein>
<comment type="caution">
    <text evidence="3">The sequence shown here is derived from an EMBL/GenBank/DDBJ whole genome shotgun (WGS) entry which is preliminary data.</text>
</comment>
<keyword evidence="1 3" id="KW-0378">Hydrolase</keyword>
<dbReference type="EMBL" id="BAABJW010000001">
    <property type="protein sequence ID" value="GAA4804438.1"/>
    <property type="molecule type" value="Genomic_DNA"/>
</dbReference>
<dbReference type="Gene3D" id="3.40.710.10">
    <property type="entry name" value="DD-peptidase/beta-lactamase superfamily"/>
    <property type="match status" value="1"/>
</dbReference>
<keyword evidence="4" id="KW-1185">Reference proteome</keyword>
<dbReference type="Pfam" id="PF00144">
    <property type="entry name" value="Beta-lactamase"/>
    <property type="match status" value="1"/>
</dbReference>